<proteinExistence type="predicted"/>
<dbReference type="OMA" id="GHCTVPE"/>
<sequence>MPCIFNPGYIGPDPPCCDTDCMEENNCPNPACDVCPEAQLPCCSPARPKKEPENYKPKEEQKSKP</sequence>
<protein>
    <recommendedName>
        <fullName evidence="4">Tes106</fullName>
    </recommendedName>
</protein>
<feature type="region of interest" description="Disordered" evidence="1">
    <location>
        <begin position="45"/>
        <end position="65"/>
    </location>
</feature>
<evidence type="ECO:0000256" key="1">
    <source>
        <dbReference type="SAM" id="MobiDB-lite"/>
    </source>
</evidence>
<keyword evidence="3" id="KW-1185">Reference proteome</keyword>
<organism evidence="2 3">
    <name type="scientific">Drosophila ananassae</name>
    <name type="common">Fruit fly</name>
    <dbReference type="NCBI Taxonomy" id="7217"/>
    <lineage>
        <taxon>Eukaryota</taxon>
        <taxon>Metazoa</taxon>
        <taxon>Ecdysozoa</taxon>
        <taxon>Arthropoda</taxon>
        <taxon>Hexapoda</taxon>
        <taxon>Insecta</taxon>
        <taxon>Pterygota</taxon>
        <taxon>Neoptera</taxon>
        <taxon>Endopterygota</taxon>
        <taxon>Diptera</taxon>
        <taxon>Brachycera</taxon>
        <taxon>Muscomorpha</taxon>
        <taxon>Ephydroidea</taxon>
        <taxon>Drosophilidae</taxon>
        <taxon>Drosophila</taxon>
        <taxon>Sophophora</taxon>
    </lineage>
</organism>
<gene>
    <name evidence="2" type="primary">Dana\GF14808</name>
    <name evidence="2" type="synonym">dana_GLEANR_15574</name>
    <name evidence="2" type="ORF">GF14808</name>
</gene>
<name>B3MMF4_DROAN</name>
<dbReference type="InParanoid" id="B3MMF4"/>
<evidence type="ECO:0000313" key="2">
    <source>
        <dbReference type="EMBL" id="EDV30900.1"/>
    </source>
</evidence>
<dbReference type="STRING" id="7217.B3MMF4"/>
<dbReference type="AlphaFoldDB" id="B3MMF4"/>
<accession>B3MMF4</accession>
<dbReference type="KEGG" id="dan:6497626"/>
<dbReference type="Proteomes" id="UP000007801">
    <property type="component" value="Unassembled WGS sequence"/>
</dbReference>
<dbReference type="eggNOG" id="ENOG502TCCC">
    <property type="taxonomic scope" value="Eukaryota"/>
</dbReference>
<reference evidence="2 3" key="1">
    <citation type="journal article" date="2007" name="Nature">
        <title>Evolution of genes and genomes on the Drosophila phylogeny.</title>
        <authorList>
            <consortium name="Drosophila 12 Genomes Consortium"/>
            <person name="Clark A.G."/>
            <person name="Eisen M.B."/>
            <person name="Smith D.R."/>
            <person name="Bergman C.M."/>
            <person name="Oliver B."/>
            <person name="Markow T.A."/>
            <person name="Kaufman T.C."/>
            <person name="Kellis M."/>
            <person name="Gelbart W."/>
            <person name="Iyer V.N."/>
            <person name="Pollard D.A."/>
            <person name="Sackton T.B."/>
            <person name="Larracuente A.M."/>
            <person name="Singh N.D."/>
            <person name="Abad J.P."/>
            <person name="Abt D.N."/>
            <person name="Adryan B."/>
            <person name="Aguade M."/>
            <person name="Akashi H."/>
            <person name="Anderson W.W."/>
            <person name="Aquadro C.F."/>
            <person name="Ardell D.H."/>
            <person name="Arguello R."/>
            <person name="Artieri C.G."/>
            <person name="Barbash D.A."/>
            <person name="Barker D."/>
            <person name="Barsanti P."/>
            <person name="Batterham P."/>
            <person name="Batzoglou S."/>
            <person name="Begun D."/>
            <person name="Bhutkar A."/>
            <person name="Blanco E."/>
            <person name="Bosak S.A."/>
            <person name="Bradley R.K."/>
            <person name="Brand A.D."/>
            <person name="Brent M.R."/>
            <person name="Brooks A.N."/>
            <person name="Brown R.H."/>
            <person name="Butlin R.K."/>
            <person name="Caggese C."/>
            <person name="Calvi B.R."/>
            <person name="Bernardo de Carvalho A."/>
            <person name="Caspi A."/>
            <person name="Castrezana S."/>
            <person name="Celniker S.E."/>
            <person name="Chang J.L."/>
            <person name="Chapple C."/>
            <person name="Chatterji S."/>
            <person name="Chinwalla A."/>
            <person name="Civetta A."/>
            <person name="Clifton S.W."/>
            <person name="Comeron J.M."/>
            <person name="Costello J.C."/>
            <person name="Coyne J.A."/>
            <person name="Daub J."/>
            <person name="David R.G."/>
            <person name="Delcher A.L."/>
            <person name="Delehaunty K."/>
            <person name="Do C.B."/>
            <person name="Ebling H."/>
            <person name="Edwards K."/>
            <person name="Eickbush T."/>
            <person name="Evans J.D."/>
            <person name="Filipski A."/>
            <person name="Findeiss S."/>
            <person name="Freyhult E."/>
            <person name="Fulton L."/>
            <person name="Fulton R."/>
            <person name="Garcia A.C."/>
            <person name="Gardiner A."/>
            <person name="Garfield D.A."/>
            <person name="Garvin B.E."/>
            <person name="Gibson G."/>
            <person name="Gilbert D."/>
            <person name="Gnerre S."/>
            <person name="Godfrey J."/>
            <person name="Good R."/>
            <person name="Gotea V."/>
            <person name="Gravely B."/>
            <person name="Greenberg A.J."/>
            <person name="Griffiths-Jones S."/>
            <person name="Gross S."/>
            <person name="Guigo R."/>
            <person name="Gustafson E.A."/>
            <person name="Haerty W."/>
            <person name="Hahn M.W."/>
            <person name="Halligan D.L."/>
            <person name="Halpern A.L."/>
            <person name="Halter G.M."/>
            <person name="Han M.V."/>
            <person name="Heger A."/>
            <person name="Hillier L."/>
            <person name="Hinrichs A.S."/>
            <person name="Holmes I."/>
            <person name="Hoskins R.A."/>
            <person name="Hubisz M.J."/>
            <person name="Hultmark D."/>
            <person name="Huntley M.A."/>
            <person name="Jaffe D.B."/>
            <person name="Jagadeeshan S."/>
            <person name="Jeck W.R."/>
            <person name="Johnson J."/>
            <person name="Jones C.D."/>
            <person name="Jordan W.C."/>
            <person name="Karpen G.H."/>
            <person name="Kataoka E."/>
            <person name="Keightley P.D."/>
            <person name="Kheradpour P."/>
            <person name="Kirkness E.F."/>
            <person name="Koerich L.B."/>
            <person name="Kristiansen K."/>
            <person name="Kudrna D."/>
            <person name="Kulathinal R.J."/>
            <person name="Kumar S."/>
            <person name="Kwok R."/>
            <person name="Lander E."/>
            <person name="Langley C.H."/>
            <person name="Lapoint R."/>
            <person name="Lazzaro B.P."/>
            <person name="Lee S.J."/>
            <person name="Levesque L."/>
            <person name="Li R."/>
            <person name="Lin C.F."/>
            <person name="Lin M.F."/>
            <person name="Lindblad-Toh K."/>
            <person name="Llopart A."/>
            <person name="Long M."/>
            <person name="Low L."/>
            <person name="Lozovsky E."/>
            <person name="Lu J."/>
            <person name="Luo M."/>
            <person name="Machado C.A."/>
            <person name="Makalowski W."/>
            <person name="Marzo M."/>
            <person name="Matsuda M."/>
            <person name="Matzkin L."/>
            <person name="McAllister B."/>
            <person name="McBride C.S."/>
            <person name="McKernan B."/>
            <person name="McKernan K."/>
            <person name="Mendez-Lago M."/>
            <person name="Minx P."/>
            <person name="Mollenhauer M.U."/>
            <person name="Montooth K."/>
            <person name="Mount S.M."/>
            <person name="Mu X."/>
            <person name="Myers E."/>
            <person name="Negre B."/>
            <person name="Newfeld S."/>
            <person name="Nielsen R."/>
            <person name="Noor M.A."/>
            <person name="O'Grady P."/>
            <person name="Pachter L."/>
            <person name="Papaceit M."/>
            <person name="Parisi M.J."/>
            <person name="Parisi M."/>
            <person name="Parts L."/>
            <person name="Pedersen J.S."/>
            <person name="Pesole G."/>
            <person name="Phillippy A.M."/>
            <person name="Ponting C.P."/>
            <person name="Pop M."/>
            <person name="Porcelli D."/>
            <person name="Powell J.R."/>
            <person name="Prohaska S."/>
            <person name="Pruitt K."/>
            <person name="Puig M."/>
            <person name="Quesneville H."/>
            <person name="Ram K.R."/>
            <person name="Rand D."/>
            <person name="Rasmussen M.D."/>
            <person name="Reed L.K."/>
            <person name="Reenan R."/>
            <person name="Reily A."/>
            <person name="Remington K.A."/>
            <person name="Rieger T.T."/>
            <person name="Ritchie M.G."/>
            <person name="Robin C."/>
            <person name="Rogers Y.H."/>
            <person name="Rohde C."/>
            <person name="Rozas J."/>
            <person name="Rubenfield M.J."/>
            <person name="Ruiz A."/>
            <person name="Russo S."/>
            <person name="Salzberg S.L."/>
            <person name="Sanchez-Gracia A."/>
            <person name="Saranga D.J."/>
            <person name="Sato H."/>
            <person name="Schaeffer S.W."/>
            <person name="Schatz M.C."/>
            <person name="Schlenke T."/>
            <person name="Schwartz R."/>
            <person name="Segarra C."/>
            <person name="Singh R.S."/>
            <person name="Sirot L."/>
            <person name="Sirota M."/>
            <person name="Sisneros N.B."/>
            <person name="Smith C.D."/>
            <person name="Smith T.F."/>
            <person name="Spieth J."/>
            <person name="Stage D.E."/>
            <person name="Stark A."/>
            <person name="Stephan W."/>
            <person name="Strausberg R.L."/>
            <person name="Strempel S."/>
            <person name="Sturgill D."/>
            <person name="Sutton G."/>
            <person name="Sutton G.G."/>
            <person name="Tao W."/>
            <person name="Teichmann S."/>
            <person name="Tobari Y.N."/>
            <person name="Tomimura Y."/>
            <person name="Tsolas J.M."/>
            <person name="Valente V.L."/>
            <person name="Venter E."/>
            <person name="Venter J.C."/>
            <person name="Vicario S."/>
            <person name="Vieira F.G."/>
            <person name="Vilella A.J."/>
            <person name="Villasante A."/>
            <person name="Walenz B."/>
            <person name="Wang J."/>
            <person name="Wasserman M."/>
            <person name="Watts T."/>
            <person name="Wilson D."/>
            <person name="Wilson R.K."/>
            <person name="Wing R.A."/>
            <person name="Wolfner M.F."/>
            <person name="Wong A."/>
            <person name="Wong G.K."/>
            <person name="Wu C.I."/>
            <person name="Wu G."/>
            <person name="Yamamoto D."/>
            <person name="Yang H.P."/>
            <person name="Yang S.P."/>
            <person name="Yorke J.A."/>
            <person name="Yoshida K."/>
            <person name="Zdobnov E."/>
            <person name="Zhang P."/>
            <person name="Zhang Y."/>
            <person name="Zimin A.V."/>
            <person name="Baldwin J."/>
            <person name="Abdouelleil A."/>
            <person name="Abdulkadir J."/>
            <person name="Abebe A."/>
            <person name="Abera B."/>
            <person name="Abreu J."/>
            <person name="Acer S.C."/>
            <person name="Aftuck L."/>
            <person name="Alexander A."/>
            <person name="An P."/>
            <person name="Anderson E."/>
            <person name="Anderson S."/>
            <person name="Arachi H."/>
            <person name="Azer M."/>
            <person name="Bachantsang P."/>
            <person name="Barry A."/>
            <person name="Bayul T."/>
            <person name="Berlin A."/>
            <person name="Bessette D."/>
            <person name="Bloom T."/>
            <person name="Blye J."/>
            <person name="Boguslavskiy L."/>
            <person name="Bonnet C."/>
            <person name="Boukhgalter B."/>
            <person name="Bourzgui I."/>
            <person name="Brown A."/>
            <person name="Cahill P."/>
            <person name="Channer S."/>
            <person name="Cheshatsang Y."/>
            <person name="Chuda L."/>
            <person name="Citroen M."/>
            <person name="Collymore A."/>
            <person name="Cooke P."/>
            <person name="Costello M."/>
            <person name="D'Aco K."/>
            <person name="Daza R."/>
            <person name="De Haan G."/>
            <person name="DeGray S."/>
            <person name="DeMaso C."/>
            <person name="Dhargay N."/>
            <person name="Dooley K."/>
            <person name="Dooley E."/>
            <person name="Doricent M."/>
            <person name="Dorje P."/>
            <person name="Dorjee K."/>
            <person name="Dupes A."/>
            <person name="Elong R."/>
            <person name="Falk J."/>
            <person name="Farina A."/>
            <person name="Faro S."/>
            <person name="Ferguson D."/>
            <person name="Fisher S."/>
            <person name="Foley C.D."/>
            <person name="Franke A."/>
            <person name="Friedrich D."/>
            <person name="Gadbois L."/>
            <person name="Gearin G."/>
            <person name="Gearin C.R."/>
            <person name="Giannoukos G."/>
            <person name="Goode T."/>
            <person name="Graham J."/>
            <person name="Grandbois E."/>
            <person name="Grewal S."/>
            <person name="Gyaltsen K."/>
            <person name="Hafez N."/>
            <person name="Hagos B."/>
            <person name="Hall J."/>
            <person name="Henson C."/>
            <person name="Hollinger A."/>
            <person name="Honan T."/>
            <person name="Huard M.D."/>
            <person name="Hughes L."/>
            <person name="Hurhula B."/>
            <person name="Husby M.E."/>
            <person name="Kamat A."/>
            <person name="Kanga B."/>
            <person name="Kashin S."/>
            <person name="Khazanovich D."/>
            <person name="Kisner P."/>
            <person name="Lance K."/>
            <person name="Lara M."/>
            <person name="Lee W."/>
            <person name="Lennon N."/>
            <person name="Letendre F."/>
            <person name="LeVine R."/>
            <person name="Lipovsky A."/>
            <person name="Liu X."/>
            <person name="Liu J."/>
            <person name="Liu S."/>
            <person name="Lokyitsang T."/>
            <person name="Lokyitsang Y."/>
            <person name="Lubonja R."/>
            <person name="Lui A."/>
            <person name="MacDonald P."/>
            <person name="Magnisalis V."/>
            <person name="Maru K."/>
            <person name="Matthews C."/>
            <person name="McCusker W."/>
            <person name="McDonough S."/>
            <person name="Mehta T."/>
            <person name="Meldrim J."/>
            <person name="Meneus L."/>
            <person name="Mihai O."/>
            <person name="Mihalev A."/>
            <person name="Mihova T."/>
            <person name="Mittelman R."/>
            <person name="Mlenga V."/>
            <person name="Montmayeur A."/>
            <person name="Mulrain L."/>
            <person name="Navidi A."/>
            <person name="Naylor J."/>
            <person name="Negash T."/>
            <person name="Nguyen T."/>
            <person name="Nguyen N."/>
            <person name="Nicol R."/>
            <person name="Norbu C."/>
            <person name="Norbu N."/>
            <person name="Novod N."/>
            <person name="O'Neill B."/>
            <person name="Osman S."/>
            <person name="Markiewicz E."/>
            <person name="Oyono O.L."/>
            <person name="Patti C."/>
            <person name="Phunkhang P."/>
            <person name="Pierre F."/>
            <person name="Priest M."/>
            <person name="Raghuraman S."/>
            <person name="Rege F."/>
            <person name="Reyes R."/>
            <person name="Rise C."/>
            <person name="Rogov P."/>
            <person name="Ross K."/>
            <person name="Ryan E."/>
            <person name="Settipalli S."/>
            <person name="Shea T."/>
            <person name="Sherpa N."/>
            <person name="Shi L."/>
            <person name="Shih D."/>
            <person name="Sparrow T."/>
            <person name="Spaulding J."/>
            <person name="Stalker J."/>
            <person name="Stange-Thomann N."/>
            <person name="Stavropoulos S."/>
            <person name="Stone C."/>
            <person name="Strader C."/>
            <person name="Tesfaye S."/>
            <person name="Thomson T."/>
            <person name="Thoulutsang Y."/>
            <person name="Thoulutsang D."/>
            <person name="Topham K."/>
            <person name="Topping I."/>
            <person name="Tsamla T."/>
            <person name="Vassiliev H."/>
            <person name="Vo A."/>
            <person name="Wangchuk T."/>
            <person name="Wangdi T."/>
            <person name="Weiand M."/>
            <person name="Wilkinson J."/>
            <person name="Wilson A."/>
            <person name="Yadav S."/>
            <person name="Young G."/>
            <person name="Yu Q."/>
            <person name="Zembek L."/>
            <person name="Zhong D."/>
            <person name="Zimmer A."/>
            <person name="Zwirko Z."/>
            <person name="Jaffe D.B."/>
            <person name="Alvarez P."/>
            <person name="Brockman W."/>
            <person name="Butler J."/>
            <person name="Chin C."/>
            <person name="Gnerre S."/>
            <person name="Grabherr M."/>
            <person name="Kleber M."/>
            <person name="Mauceli E."/>
            <person name="MacCallum I."/>
        </authorList>
    </citation>
    <scope>NUCLEOTIDE SEQUENCE [LARGE SCALE GENOMIC DNA]</scope>
    <source>
        <strain evidence="3">Tucson 14024-0371.13</strain>
    </source>
</reference>
<feature type="compositionally biased region" description="Basic and acidic residues" evidence="1">
    <location>
        <begin position="48"/>
        <end position="65"/>
    </location>
</feature>
<dbReference type="HOGENOM" id="CLU_199271_0_0_1"/>
<dbReference type="EMBL" id="CH902620">
    <property type="protein sequence ID" value="EDV30900.1"/>
    <property type="molecule type" value="Genomic_DNA"/>
</dbReference>
<evidence type="ECO:0008006" key="4">
    <source>
        <dbReference type="Google" id="ProtNLM"/>
    </source>
</evidence>
<dbReference type="OrthoDB" id="7840795at2759"/>
<dbReference type="PhylomeDB" id="B3MMF4"/>
<evidence type="ECO:0000313" key="3">
    <source>
        <dbReference type="Proteomes" id="UP000007801"/>
    </source>
</evidence>
<dbReference type="GeneID" id="6497626"/>